<evidence type="ECO:0000256" key="2">
    <source>
        <dbReference type="SAM" id="Phobius"/>
    </source>
</evidence>
<dbReference type="Pfam" id="PF14020">
    <property type="entry name" value="DUF4236"/>
    <property type="match status" value="1"/>
</dbReference>
<sequence length="131" mass="13517">MALFFRKRIKILPGVTLNLSKSGVSATVGRKGASVSVGKRGTYLNAGLPGTGIYSRTRLDKPAGRRRSAGKTNAEIEAPEQTDPVTESAAAPEAPARAPGGLKSAVALLKCIALLAFIGLCLAGIWSLLAD</sequence>
<evidence type="ECO:0000256" key="1">
    <source>
        <dbReference type="SAM" id="MobiDB-lite"/>
    </source>
</evidence>
<keyword evidence="2" id="KW-0812">Transmembrane</keyword>
<feature type="domain" description="DUF4236" evidence="3">
    <location>
        <begin position="5"/>
        <end position="56"/>
    </location>
</feature>
<protein>
    <recommendedName>
        <fullName evidence="3">DUF4236 domain-containing protein</fullName>
    </recommendedName>
</protein>
<dbReference type="EMBL" id="ADMG01000007">
    <property type="protein sequence ID" value="EKB32241.1"/>
    <property type="molecule type" value="Genomic_DNA"/>
</dbReference>
<organism evidence="4 5">
    <name type="scientific">Sutterella wadsworthensis 2_1_59BFAA</name>
    <dbReference type="NCBI Taxonomy" id="742823"/>
    <lineage>
        <taxon>Bacteria</taxon>
        <taxon>Pseudomonadati</taxon>
        <taxon>Pseudomonadota</taxon>
        <taxon>Betaproteobacteria</taxon>
        <taxon>Burkholderiales</taxon>
        <taxon>Sutterellaceae</taxon>
        <taxon>Sutterella</taxon>
    </lineage>
</organism>
<accession>K1JPW1</accession>
<dbReference type="AlphaFoldDB" id="K1JPW1"/>
<dbReference type="eggNOG" id="COG0457">
    <property type="taxonomic scope" value="Bacteria"/>
</dbReference>
<dbReference type="OrthoDB" id="5450120at2"/>
<gene>
    <name evidence="4" type="ORF">HMPREF9465_00256</name>
</gene>
<comment type="caution">
    <text evidence="4">The sequence shown here is derived from an EMBL/GenBank/DDBJ whole genome shotgun (WGS) entry which is preliminary data.</text>
</comment>
<dbReference type="PATRIC" id="fig|742823.3.peg.244"/>
<evidence type="ECO:0000313" key="5">
    <source>
        <dbReference type="Proteomes" id="UP000005835"/>
    </source>
</evidence>
<evidence type="ECO:0000259" key="3">
    <source>
        <dbReference type="Pfam" id="PF14020"/>
    </source>
</evidence>
<feature type="transmembrane region" description="Helical" evidence="2">
    <location>
        <begin position="107"/>
        <end position="129"/>
    </location>
</feature>
<keyword evidence="2" id="KW-0472">Membrane</keyword>
<feature type="region of interest" description="Disordered" evidence="1">
    <location>
        <begin position="57"/>
        <end position="98"/>
    </location>
</feature>
<dbReference type="RefSeq" id="WP_005433343.1">
    <property type="nucleotide sequence ID" value="NZ_JH815513.1"/>
</dbReference>
<feature type="compositionally biased region" description="Low complexity" evidence="1">
    <location>
        <begin position="89"/>
        <end position="98"/>
    </location>
</feature>
<dbReference type="Proteomes" id="UP000005835">
    <property type="component" value="Unassembled WGS sequence"/>
</dbReference>
<evidence type="ECO:0000313" key="4">
    <source>
        <dbReference type="EMBL" id="EKB32241.1"/>
    </source>
</evidence>
<keyword evidence="2" id="KW-1133">Transmembrane helix</keyword>
<keyword evidence="5" id="KW-1185">Reference proteome</keyword>
<reference evidence="4 5" key="1">
    <citation type="submission" date="2012-05" db="EMBL/GenBank/DDBJ databases">
        <title>The Genome Sequence of Sutterella wadsworthensis 2_1_59BFAA.</title>
        <authorList>
            <consortium name="The Broad Institute Genome Sequencing Platform"/>
            <person name="Earl A."/>
            <person name="Ward D."/>
            <person name="Feldgarden M."/>
            <person name="Gevers D."/>
            <person name="Daigneault M."/>
            <person name="Strauss J."/>
            <person name="Allen-Vercoe E."/>
            <person name="Walker B."/>
            <person name="Young S.K."/>
            <person name="Zeng Q."/>
            <person name="Gargeya S."/>
            <person name="Fitzgerald M."/>
            <person name="Haas B."/>
            <person name="Abouelleil A."/>
            <person name="Alvarado L."/>
            <person name="Arachchi H.M."/>
            <person name="Berlin A.M."/>
            <person name="Chapman S.B."/>
            <person name="Goldberg J."/>
            <person name="Griggs A."/>
            <person name="Gujja S."/>
            <person name="Hansen M."/>
            <person name="Howarth C."/>
            <person name="Imamovic A."/>
            <person name="Larimer J."/>
            <person name="McCowen C."/>
            <person name="Montmayeur A."/>
            <person name="Murphy C."/>
            <person name="Neiman D."/>
            <person name="Pearson M."/>
            <person name="Priest M."/>
            <person name="Roberts A."/>
            <person name="Saif S."/>
            <person name="Shea T."/>
            <person name="Sisk P."/>
            <person name="Sykes S."/>
            <person name="Wortman J."/>
            <person name="Nusbaum C."/>
            <person name="Birren B."/>
        </authorList>
    </citation>
    <scope>NUCLEOTIDE SEQUENCE [LARGE SCALE GENOMIC DNA]</scope>
    <source>
        <strain evidence="4 5">2_1_59BFAA</strain>
    </source>
</reference>
<name>K1JPW1_9BURK</name>
<dbReference type="InterPro" id="IPR025330">
    <property type="entry name" value="DUF4236"/>
</dbReference>
<proteinExistence type="predicted"/>
<dbReference type="HOGENOM" id="CLU_1926511_0_0_4"/>